<dbReference type="PANTHER" id="PTHR48011:SF7">
    <property type="entry name" value="F10K1.14 PROTEIN"/>
    <property type="match status" value="1"/>
</dbReference>
<comment type="similarity">
    <text evidence="6">Belongs to the protein kinase superfamily.</text>
</comment>
<evidence type="ECO:0000256" key="2">
    <source>
        <dbReference type="ARBA" id="ARBA00022741"/>
    </source>
</evidence>
<feature type="binding site" evidence="5">
    <location>
        <position position="41"/>
    </location>
    <ligand>
        <name>ATP</name>
        <dbReference type="ChEBI" id="CHEBI:30616"/>
    </ligand>
</feature>
<dbReference type="AlphaFoldDB" id="A0AAV5JA72"/>
<dbReference type="GO" id="GO:0007165">
    <property type="term" value="P:signal transduction"/>
    <property type="evidence" value="ECO:0007669"/>
    <property type="project" value="TreeGrafter"/>
</dbReference>
<feature type="transmembrane region" description="Helical" evidence="7">
    <location>
        <begin position="410"/>
        <end position="429"/>
    </location>
</feature>
<keyword evidence="7" id="KW-0812">Transmembrane</keyword>
<keyword evidence="7" id="KW-0472">Membrane</keyword>
<organism evidence="9 10">
    <name type="scientific">Rubroshorea leprosula</name>
    <dbReference type="NCBI Taxonomy" id="152421"/>
    <lineage>
        <taxon>Eukaryota</taxon>
        <taxon>Viridiplantae</taxon>
        <taxon>Streptophyta</taxon>
        <taxon>Embryophyta</taxon>
        <taxon>Tracheophyta</taxon>
        <taxon>Spermatophyta</taxon>
        <taxon>Magnoliopsida</taxon>
        <taxon>eudicotyledons</taxon>
        <taxon>Gunneridae</taxon>
        <taxon>Pentapetalae</taxon>
        <taxon>rosids</taxon>
        <taxon>malvids</taxon>
        <taxon>Malvales</taxon>
        <taxon>Dipterocarpaceae</taxon>
        <taxon>Rubroshorea</taxon>
    </lineage>
</organism>
<dbReference type="InterPro" id="IPR052751">
    <property type="entry name" value="Plant_MAPKKK"/>
</dbReference>
<gene>
    <name evidence="9" type="ORF">SLEP1_g20020</name>
</gene>
<keyword evidence="4 5" id="KW-0067">ATP-binding</keyword>
<dbReference type="Pfam" id="PF00069">
    <property type="entry name" value="Pkinase"/>
    <property type="match status" value="1"/>
</dbReference>
<keyword evidence="10" id="KW-1185">Reference proteome</keyword>
<evidence type="ECO:0000256" key="6">
    <source>
        <dbReference type="RuleBase" id="RU000304"/>
    </source>
</evidence>
<dbReference type="GO" id="GO:0005524">
    <property type="term" value="F:ATP binding"/>
    <property type="evidence" value="ECO:0007669"/>
    <property type="project" value="UniProtKB-UniRule"/>
</dbReference>
<proteinExistence type="inferred from homology"/>
<evidence type="ECO:0000256" key="5">
    <source>
        <dbReference type="PROSITE-ProRule" id="PRU10141"/>
    </source>
</evidence>
<feature type="domain" description="Protein kinase" evidence="8">
    <location>
        <begin position="12"/>
        <end position="275"/>
    </location>
</feature>
<dbReference type="Gene3D" id="1.10.510.10">
    <property type="entry name" value="Transferase(Phosphotransferase) domain 1"/>
    <property type="match status" value="1"/>
</dbReference>
<dbReference type="Proteomes" id="UP001054252">
    <property type="component" value="Unassembled WGS sequence"/>
</dbReference>
<dbReference type="SUPFAM" id="SSF56112">
    <property type="entry name" value="Protein kinase-like (PK-like)"/>
    <property type="match status" value="1"/>
</dbReference>
<reference evidence="9 10" key="1">
    <citation type="journal article" date="2021" name="Commun. Biol.">
        <title>The genome of Shorea leprosula (Dipterocarpaceae) highlights the ecological relevance of drought in aseasonal tropical rainforests.</title>
        <authorList>
            <person name="Ng K.K.S."/>
            <person name="Kobayashi M.J."/>
            <person name="Fawcett J.A."/>
            <person name="Hatakeyama M."/>
            <person name="Paape T."/>
            <person name="Ng C.H."/>
            <person name="Ang C.C."/>
            <person name="Tnah L.H."/>
            <person name="Lee C.T."/>
            <person name="Nishiyama T."/>
            <person name="Sese J."/>
            <person name="O'Brien M.J."/>
            <person name="Copetti D."/>
            <person name="Mohd Noor M.I."/>
            <person name="Ong R.C."/>
            <person name="Putra M."/>
            <person name="Sireger I.Z."/>
            <person name="Indrioko S."/>
            <person name="Kosugi Y."/>
            <person name="Izuno A."/>
            <person name="Isagi Y."/>
            <person name="Lee S.L."/>
            <person name="Shimizu K.K."/>
        </authorList>
    </citation>
    <scope>NUCLEOTIDE SEQUENCE [LARGE SCALE GENOMIC DNA]</scope>
    <source>
        <strain evidence="9">214</strain>
    </source>
</reference>
<comment type="caution">
    <text evidence="9">The sequence shown here is derived from an EMBL/GenBank/DDBJ whole genome shotgun (WGS) entry which is preliminary data.</text>
</comment>
<keyword evidence="6" id="KW-0723">Serine/threonine-protein kinase</keyword>
<evidence type="ECO:0000313" key="10">
    <source>
        <dbReference type="Proteomes" id="UP001054252"/>
    </source>
</evidence>
<dbReference type="PROSITE" id="PS00107">
    <property type="entry name" value="PROTEIN_KINASE_ATP"/>
    <property type="match status" value="1"/>
</dbReference>
<dbReference type="InterPro" id="IPR008271">
    <property type="entry name" value="Ser/Thr_kinase_AS"/>
</dbReference>
<evidence type="ECO:0000256" key="7">
    <source>
        <dbReference type="SAM" id="Phobius"/>
    </source>
</evidence>
<keyword evidence="3" id="KW-0418">Kinase</keyword>
<protein>
    <recommendedName>
        <fullName evidence="8">Protein kinase domain-containing protein</fullName>
    </recommendedName>
</protein>
<keyword evidence="2 5" id="KW-0547">Nucleotide-binding</keyword>
<dbReference type="PROSITE" id="PS50011">
    <property type="entry name" value="PROTEIN_KINASE_DOM"/>
    <property type="match status" value="1"/>
</dbReference>
<accession>A0AAV5JA72</accession>
<evidence type="ECO:0000256" key="1">
    <source>
        <dbReference type="ARBA" id="ARBA00022679"/>
    </source>
</evidence>
<dbReference type="InterPro" id="IPR000719">
    <property type="entry name" value="Prot_kinase_dom"/>
</dbReference>
<sequence>MEKQNNRRASGWTRGKCIGKGSFGSVSIAVSNADGEVFAVKSVCREIGLPNQIESLENEIRTLRSLSGCPYIVEYLGDDVSYESPTTSYRNLHMEYLPGGTVADMATPARRFSDVDERFLRWQTRCIVSALKFVHAEGIVHCDVKGKNILVGPNSAFVKLADFGSAMEIKTQSRGTAVLPRGSPLWMAPEVIRGEYQGPESDVWSLGCTIIEMVTGKPAWEDHGLGSLSRIGFSSELPQLPIQLSERGRDFVDKCLQREPNQRWSCSRLLEHPFIASVSPPHPITDLSPRCVLDFVTSDFEDDGNMEDCEVSVGERIGKLTTSGCPIWESSGWVAVRSYASETVENCGEGTSSELVELQCGNYEELTGLKQSKQNLGCTGSSCRPYGLQWVQNRETRFGSLCNLLIQCNLIFRNILLIFYNILYIISFYSRPHFECDLD</sequence>
<dbReference type="GO" id="GO:0004674">
    <property type="term" value="F:protein serine/threonine kinase activity"/>
    <property type="evidence" value="ECO:0007669"/>
    <property type="project" value="UniProtKB-KW"/>
</dbReference>
<dbReference type="PANTHER" id="PTHR48011">
    <property type="entry name" value="CCR4-NOT TRANSCRIPTIONAL COMPLEX SUBUNIT CAF120-RELATED"/>
    <property type="match status" value="1"/>
</dbReference>
<name>A0AAV5JA72_9ROSI</name>
<dbReference type="InterPro" id="IPR017441">
    <property type="entry name" value="Protein_kinase_ATP_BS"/>
</dbReference>
<dbReference type="SMART" id="SM00220">
    <property type="entry name" value="S_TKc"/>
    <property type="match status" value="1"/>
</dbReference>
<dbReference type="EMBL" id="BPVZ01000028">
    <property type="protein sequence ID" value="GKV08387.1"/>
    <property type="molecule type" value="Genomic_DNA"/>
</dbReference>
<evidence type="ECO:0000313" key="9">
    <source>
        <dbReference type="EMBL" id="GKV08387.1"/>
    </source>
</evidence>
<evidence type="ECO:0000256" key="3">
    <source>
        <dbReference type="ARBA" id="ARBA00022777"/>
    </source>
</evidence>
<dbReference type="FunFam" id="1.10.510.10:FF:001090">
    <property type="entry name" value="Serine threonine protein kinase putative"/>
    <property type="match status" value="1"/>
</dbReference>
<evidence type="ECO:0000256" key="4">
    <source>
        <dbReference type="ARBA" id="ARBA00022840"/>
    </source>
</evidence>
<keyword evidence="1" id="KW-0808">Transferase</keyword>
<dbReference type="PROSITE" id="PS00108">
    <property type="entry name" value="PROTEIN_KINASE_ST"/>
    <property type="match status" value="1"/>
</dbReference>
<keyword evidence="7" id="KW-1133">Transmembrane helix</keyword>
<dbReference type="CDD" id="cd06606">
    <property type="entry name" value="STKc_MAPKKK"/>
    <property type="match status" value="1"/>
</dbReference>
<evidence type="ECO:0000259" key="8">
    <source>
        <dbReference type="PROSITE" id="PS50011"/>
    </source>
</evidence>
<dbReference type="InterPro" id="IPR011009">
    <property type="entry name" value="Kinase-like_dom_sf"/>
</dbReference>